<dbReference type="OrthoDB" id="2844408at2"/>
<dbReference type="KEGG" id="tsy:THSYN_00740"/>
<evidence type="ECO:0000313" key="2">
    <source>
        <dbReference type="EMBL" id="AUB79627.1"/>
    </source>
</evidence>
<accession>A0A2K8U257</accession>
<feature type="domain" description="DUF6946" evidence="1">
    <location>
        <begin position="7"/>
        <end position="219"/>
    </location>
</feature>
<dbReference type="Proteomes" id="UP000232638">
    <property type="component" value="Chromosome"/>
</dbReference>
<dbReference type="Pfam" id="PF22187">
    <property type="entry name" value="DUF6946"/>
    <property type="match status" value="1"/>
</dbReference>
<dbReference type="EMBL" id="CP020370">
    <property type="protein sequence ID" value="AUB79627.1"/>
    <property type="molecule type" value="Genomic_DNA"/>
</dbReference>
<organism evidence="2 3">
    <name type="scientific">Candidatus Thiodictyon syntrophicum</name>
    <dbReference type="NCBI Taxonomy" id="1166950"/>
    <lineage>
        <taxon>Bacteria</taxon>
        <taxon>Pseudomonadati</taxon>
        <taxon>Pseudomonadota</taxon>
        <taxon>Gammaproteobacteria</taxon>
        <taxon>Chromatiales</taxon>
        <taxon>Chromatiaceae</taxon>
        <taxon>Thiodictyon</taxon>
    </lineage>
</organism>
<keyword evidence="3" id="KW-1185">Reference proteome</keyword>
<evidence type="ECO:0000259" key="1">
    <source>
        <dbReference type="Pfam" id="PF22187"/>
    </source>
</evidence>
<dbReference type="RefSeq" id="WP_100917445.1">
    <property type="nucleotide sequence ID" value="NZ_CP020370.1"/>
</dbReference>
<sequence>MPHIYLPATTADQWAQCLAAPAKHWRTGFSARTLAYAWQEADGFPGEVAAALATAADFQGIELLLAFPEHRVSLPGAGHSSQTDLWVLARAGANLVSIAVEGKVAEAFGATLGDWLAGASPGKQARLASLQRILGLGAPLPPGLRYQLLHRCASAVIEAKRFGAPHAVLLIHSFSRERRWFGDFAAFAALFGAAPTVGQVAAAGVCDGVQLHLCWVHGNARYLTK</sequence>
<dbReference type="InterPro" id="IPR054024">
    <property type="entry name" value="DUF6946"/>
</dbReference>
<dbReference type="AlphaFoldDB" id="A0A2K8U257"/>
<proteinExistence type="predicted"/>
<gene>
    <name evidence="2" type="ORF">THSYN_00740</name>
</gene>
<protein>
    <recommendedName>
        <fullName evidence="1">DUF6946 domain-containing protein</fullName>
    </recommendedName>
</protein>
<evidence type="ECO:0000313" key="3">
    <source>
        <dbReference type="Proteomes" id="UP000232638"/>
    </source>
</evidence>
<name>A0A2K8U257_9GAMM</name>
<reference evidence="2 3" key="1">
    <citation type="submission" date="2017-03" db="EMBL/GenBank/DDBJ databases">
        <title>Complete genome sequence of Candidatus 'Thiodictyon syntrophicum' sp. nov. strain Cad16T, a photolithoautotroph purple sulfur bacterium isolated from an alpine meromictic lake.</title>
        <authorList>
            <person name="Luedin S.M."/>
            <person name="Pothier J.F."/>
            <person name="Danza F."/>
            <person name="Storelli N."/>
            <person name="Wittwer M."/>
            <person name="Tonolla M."/>
        </authorList>
    </citation>
    <scope>NUCLEOTIDE SEQUENCE [LARGE SCALE GENOMIC DNA]</scope>
    <source>
        <strain evidence="2 3">Cad16T</strain>
    </source>
</reference>